<proteinExistence type="predicted"/>
<keyword evidence="3" id="KW-1185">Reference proteome</keyword>
<dbReference type="EMBL" id="JAVDTT010000001">
    <property type="protein sequence ID" value="MDR6841027.1"/>
    <property type="molecule type" value="Genomic_DNA"/>
</dbReference>
<feature type="domain" description="PIN like" evidence="1">
    <location>
        <begin position="147"/>
        <end position="236"/>
    </location>
</feature>
<accession>A0ABU1RQI0</accession>
<sequence length="286" mass="32079">MSGTDAANDIEGILLRLEAMLRRDAPISAFKQLASSFQASRAVEIRFENFAICLDSCVLINLSKRKDLEDIFDYFSTKHRAPLIVSAQSLLEFWNNHISSVETIASALEKRFSELEKEVLKVDGDFGSYSDEFKGLLGRFKDDYGHVHDKAIRRSLVSLVQRLSEVASVHEIPRSRFYRFASSRQSTKTPPGFKDSGDGDYFVWMDFLFGLAKAKQSGEKIEKAIMVTDDRKSDWSKGGVPHPVLAAEVDACIEVPFETWSLEQLAQRVRSQIDDVEVAEAPGSTA</sequence>
<organism evidence="2 3">
    <name type="scientific">Pseudoxanthomonas sacheonensis</name>
    <dbReference type="NCBI Taxonomy" id="443615"/>
    <lineage>
        <taxon>Bacteria</taxon>
        <taxon>Pseudomonadati</taxon>
        <taxon>Pseudomonadota</taxon>
        <taxon>Gammaproteobacteria</taxon>
        <taxon>Lysobacterales</taxon>
        <taxon>Lysobacteraceae</taxon>
        <taxon>Pseudoxanthomonas</taxon>
    </lineage>
</organism>
<dbReference type="InterPro" id="IPR041578">
    <property type="entry name" value="PIN_8"/>
</dbReference>
<evidence type="ECO:0000313" key="3">
    <source>
        <dbReference type="Proteomes" id="UP001254759"/>
    </source>
</evidence>
<comment type="caution">
    <text evidence="2">The sequence shown here is derived from an EMBL/GenBank/DDBJ whole genome shotgun (WGS) entry which is preliminary data.</text>
</comment>
<protein>
    <recommendedName>
        <fullName evidence="1">PIN like domain-containing protein</fullName>
    </recommendedName>
</protein>
<name>A0ABU1RQI0_9GAMM</name>
<evidence type="ECO:0000259" key="1">
    <source>
        <dbReference type="Pfam" id="PF18476"/>
    </source>
</evidence>
<reference evidence="2 3" key="1">
    <citation type="submission" date="2023-07" db="EMBL/GenBank/DDBJ databases">
        <title>Sorghum-associated microbial communities from plants grown in Nebraska, USA.</title>
        <authorList>
            <person name="Schachtman D."/>
        </authorList>
    </citation>
    <scope>NUCLEOTIDE SEQUENCE [LARGE SCALE GENOMIC DNA]</scope>
    <source>
        <strain evidence="2 3">BE107</strain>
    </source>
</reference>
<dbReference type="RefSeq" id="WP_310091282.1">
    <property type="nucleotide sequence ID" value="NZ_JAVDTT010000001.1"/>
</dbReference>
<gene>
    <name evidence="2" type="ORF">J2W94_001291</name>
</gene>
<dbReference type="Proteomes" id="UP001254759">
    <property type="component" value="Unassembled WGS sequence"/>
</dbReference>
<dbReference type="Pfam" id="PF18476">
    <property type="entry name" value="PIN_8"/>
    <property type="match status" value="1"/>
</dbReference>
<evidence type="ECO:0000313" key="2">
    <source>
        <dbReference type="EMBL" id="MDR6841027.1"/>
    </source>
</evidence>